<name>A0AAV4C6X6_9GAST</name>
<evidence type="ECO:0000313" key="2">
    <source>
        <dbReference type="EMBL" id="GFO28309.1"/>
    </source>
</evidence>
<proteinExistence type="predicted"/>
<comment type="caution">
    <text evidence="2">The sequence shown here is derived from an EMBL/GenBank/DDBJ whole genome shotgun (WGS) entry which is preliminary data.</text>
</comment>
<accession>A0AAV4C6X6</accession>
<reference evidence="2 3" key="1">
    <citation type="journal article" date="2021" name="Elife">
        <title>Chloroplast acquisition without the gene transfer in kleptoplastic sea slugs, Plakobranchus ocellatus.</title>
        <authorList>
            <person name="Maeda T."/>
            <person name="Takahashi S."/>
            <person name="Yoshida T."/>
            <person name="Shimamura S."/>
            <person name="Takaki Y."/>
            <person name="Nagai Y."/>
            <person name="Toyoda A."/>
            <person name="Suzuki Y."/>
            <person name="Arimoto A."/>
            <person name="Ishii H."/>
            <person name="Satoh N."/>
            <person name="Nishiyama T."/>
            <person name="Hasebe M."/>
            <person name="Maruyama T."/>
            <person name="Minagawa J."/>
            <person name="Obokata J."/>
            <person name="Shigenobu S."/>
        </authorList>
    </citation>
    <scope>NUCLEOTIDE SEQUENCE [LARGE SCALE GENOMIC DNA]</scope>
</reference>
<organism evidence="2 3">
    <name type="scientific">Plakobranchus ocellatus</name>
    <dbReference type="NCBI Taxonomy" id="259542"/>
    <lineage>
        <taxon>Eukaryota</taxon>
        <taxon>Metazoa</taxon>
        <taxon>Spiralia</taxon>
        <taxon>Lophotrochozoa</taxon>
        <taxon>Mollusca</taxon>
        <taxon>Gastropoda</taxon>
        <taxon>Heterobranchia</taxon>
        <taxon>Euthyneura</taxon>
        <taxon>Panpulmonata</taxon>
        <taxon>Sacoglossa</taxon>
        <taxon>Placobranchoidea</taxon>
        <taxon>Plakobranchidae</taxon>
        <taxon>Plakobranchus</taxon>
    </lineage>
</organism>
<dbReference type="Proteomes" id="UP000735302">
    <property type="component" value="Unassembled WGS sequence"/>
</dbReference>
<gene>
    <name evidence="2" type="ORF">PoB_005481400</name>
</gene>
<evidence type="ECO:0000256" key="1">
    <source>
        <dbReference type="SAM" id="MobiDB-lite"/>
    </source>
</evidence>
<keyword evidence="3" id="KW-1185">Reference proteome</keyword>
<sequence>MTEGKYCQEKQSNGKKVYKAVEPQPASEDVFKLRRNYSKHAHSNGYVRRVTWLEEHQRRCLYEYRGKYPGAHAHGKSANTERTGAYIRLQPQVMDKLKEDVRTQKPDTV</sequence>
<dbReference type="EMBL" id="BLXT01006014">
    <property type="protein sequence ID" value="GFO28309.1"/>
    <property type="molecule type" value="Genomic_DNA"/>
</dbReference>
<protein>
    <submittedName>
        <fullName evidence="2">Uncharacterized protein</fullName>
    </submittedName>
</protein>
<dbReference type="AlphaFoldDB" id="A0AAV4C6X6"/>
<evidence type="ECO:0000313" key="3">
    <source>
        <dbReference type="Proteomes" id="UP000735302"/>
    </source>
</evidence>
<feature type="region of interest" description="Disordered" evidence="1">
    <location>
        <begin position="1"/>
        <end position="21"/>
    </location>
</feature>